<evidence type="ECO:0000256" key="1">
    <source>
        <dbReference type="ARBA" id="ARBA00022723"/>
    </source>
</evidence>
<keyword evidence="1" id="KW-0479">Metal-binding</keyword>
<dbReference type="RefSeq" id="WP_114790830.1">
    <property type="nucleotide sequence ID" value="NZ_CP139960.1"/>
</dbReference>
<dbReference type="PANTHER" id="PTHR42970:SF1">
    <property type="entry name" value="PECTATE LYASE C-RELATED"/>
    <property type="match status" value="1"/>
</dbReference>
<dbReference type="InterPro" id="IPR052063">
    <property type="entry name" value="Polysaccharide_Lyase_1"/>
</dbReference>
<evidence type="ECO:0000313" key="5">
    <source>
        <dbReference type="Proteomes" id="UP001325680"/>
    </source>
</evidence>
<evidence type="ECO:0008006" key="6">
    <source>
        <dbReference type="Google" id="ProtNLM"/>
    </source>
</evidence>
<dbReference type="InterPro" id="IPR012334">
    <property type="entry name" value="Pectin_lyas_fold"/>
</dbReference>
<reference evidence="4 5" key="1">
    <citation type="submission" date="2023-12" db="EMBL/GenBank/DDBJ databases">
        <title>Genome sequencing and assembly of bacterial species from a model synthetic community.</title>
        <authorList>
            <person name="Hogle S.L."/>
        </authorList>
    </citation>
    <scope>NUCLEOTIDE SEQUENCE [LARGE SCALE GENOMIC DNA]</scope>
    <source>
        <strain evidence="4 5">HAMBI_3031</strain>
    </source>
</reference>
<feature type="signal peptide" evidence="3">
    <location>
        <begin position="1"/>
        <end position="22"/>
    </location>
</feature>
<gene>
    <name evidence="4" type="ORF">U0035_20655</name>
</gene>
<accession>A0ABZ0W6D9</accession>
<keyword evidence="3" id="KW-0732">Signal</keyword>
<evidence type="ECO:0000256" key="3">
    <source>
        <dbReference type="SAM" id="SignalP"/>
    </source>
</evidence>
<dbReference type="SUPFAM" id="SSF51126">
    <property type="entry name" value="Pectin lyase-like"/>
    <property type="match status" value="1"/>
</dbReference>
<protein>
    <recommendedName>
        <fullName evidence="6">Pectate lyase</fullName>
    </recommendedName>
</protein>
<dbReference type="EMBL" id="CP139960">
    <property type="protein sequence ID" value="WQD38082.1"/>
    <property type="molecule type" value="Genomic_DNA"/>
</dbReference>
<dbReference type="InterPro" id="IPR011050">
    <property type="entry name" value="Pectin_lyase_fold/virulence"/>
</dbReference>
<sequence length="467" mass="50269">MKLSIALLWALLLLGITGNTRAGVHLKNIDPAKAFPGAEGFGQFAQGARGYHNPSLYVVSNLGDNGPGSFRDAVSRPGRFVVFTVSGIIKLQSNITVSPYTTIAGQTAPGKGITLYGRKVSFTGANHSIIRYIRIRLGANVGATRNDDASGVANGKHIIFDHVSFSWGQDEVFSINWDRRGFEPDSITLQHCIVSQGLNIHNHSAGGLIQTMNGHVSIVKSLYASNKTRNPKVKGYNEFVNNVVYNWGNSGNTYGHSVSGDGYIMGGSAGVSKVNIINNYFVAGPATPPRESPLSRGTGTFYLHAAGNYYDDNKDGVLNGSLLSADSNGYPGLRDSNFAKEPFSYPFSNNIASASEAFEQVIRQAGSVLPSRDEVDDLIISEVISKGKKGTLIFKENDLPLSNGGLGQFETTQPLKDSDHDGIPDEVEKKMGLNPNNASDALQMNKTHKGYYNVEVYINGLAEKKLS</sequence>
<dbReference type="PANTHER" id="PTHR42970">
    <property type="entry name" value="PECTATE LYASE C-RELATED"/>
    <property type="match status" value="1"/>
</dbReference>
<keyword evidence="5" id="KW-1185">Reference proteome</keyword>
<evidence type="ECO:0000313" key="4">
    <source>
        <dbReference type="EMBL" id="WQD38082.1"/>
    </source>
</evidence>
<evidence type="ECO:0000256" key="2">
    <source>
        <dbReference type="ARBA" id="ARBA00023180"/>
    </source>
</evidence>
<proteinExistence type="predicted"/>
<dbReference type="Proteomes" id="UP001325680">
    <property type="component" value="Chromosome"/>
</dbReference>
<dbReference type="Gene3D" id="2.160.20.10">
    <property type="entry name" value="Single-stranded right-handed beta-helix, Pectin lyase-like"/>
    <property type="match status" value="1"/>
</dbReference>
<keyword evidence="2" id="KW-0325">Glycoprotein</keyword>
<name>A0ABZ0W6D9_9BACT</name>
<feature type="chain" id="PRO_5047353006" description="Pectate lyase" evidence="3">
    <location>
        <begin position="23"/>
        <end position="467"/>
    </location>
</feature>
<organism evidence="4 5">
    <name type="scientific">Niabella yanshanensis</name>
    <dbReference type="NCBI Taxonomy" id="577386"/>
    <lineage>
        <taxon>Bacteria</taxon>
        <taxon>Pseudomonadati</taxon>
        <taxon>Bacteroidota</taxon>
        <taxon>Chitinophagia</taxon>
        <taxon>Chitinophagales</taxon>
        <taxon>Chitinophagaceae</taxon>
        <taxon>Niabella</taxon>
    </lineage>
</organism>